<evidence type="ECO:0000313" key="1">
    <source>
        <dbReference type="EMBL" id="GMI06560.1"/>
    </source>
</evidence>
<proteinExistence type="predicted"/>
<comment type="caution">
    <text evidence="1">The sequence shown here is derived from an EMBL/GenBank/DDBJ whole genome shotgun (WGS) entry which is preliminary data.</text>
</comment>
<gene>
    <name evidence="1" type="ORF">TrVE_jg208</name>
</gene>
<protein>
    <submittedName>
        <fullName evidence="1">Uncharacterized protein</fullName>
    </submittedName>
</protein>
<dbReference type="EMBL" id="BRXX01000350">
    <property type="protein sequence ID" value="GMI06560.1"/>
    <property type="molecule type" value="Genomic_DNA"/>
</dbReference>
<reference evidence="2" key="1">
    <citation type="journal article" date="2023" name="Commun. Biol.">
        <title>Genome analysis of Parmales, the sister group of diatoms, reveals the evolutionary specialization of diatoms from phago-mixotrophs to photoautotrophs.</title>
        <authorList>
            <person name="Ban H."/>
            <person name="Sato S."/>
            <person name="Yoshikawa S."/>
            <person name="Yamada K."/>
            <person name="Nakamura Y."/>
            <person name="Ichinomiya M."/>
            <person name="Sato N."/>
            <person name="Blanc-Mathieu R."/>
            <person name="Endo H."/>
            <person name="Kuwata A."/>
            <person name="Ogata H."/>
        </authorList>
    </citation>
    <scope>NUCLEOTIDE SEQUENCE [LARGE SCALE GENOMIC DNA]</scope>
    <source>
        <strain evidence="2">NIES 3699</strain>
    </source>
</reference>
<organism evidence="1 2">
    <name type="scientific">Triparma verrucosa</name>
    <dbReference type="NCBI Taxonomy" id="1606542"/>
    <lineage>
        <taxon>Eukaryota</taxon>
        <taxon>Sar</taxon>
        <taxon>Stramenopiles</taxon>
        <taxon>Ochrophyta</taxon>
        <taxon>Bolidophyceae</taxon>
        <taxon>Parmales</taxon>
        <taxon>Triparmaceae</taxon>
        <taxon>Triparma</taxon>
    </lineage>
</organism>
<accession>A0A9W7CB75</accession>
<evidence type="ECO:0000313" key="2">
    <source>
        <dbReference type="Proteomes" id="UP001165160"/>
    </source>
</evidence>
<name>A0A9W7CB75_9STRA</name>
<dbReference type="Proteomes" id="UP001165160">
    <property type="component" value="Unassembled WGS sequence"/>
</dbReference>
<keyword evidence="2" id="KW-1185">Reference proteome</keyword>
<dbReference type="AlphaFoldDB" id="A0A9W7CB75"/>
<sequence length="278" mass="31620">MYSLRCGRCFASENSTDLFPCPGCQTHFYCSDRCNHLSRSHVCSPSPSILFPPNLTPAMTALDSAELTLRSIEGCYSSFLDFKVTKKQVFPSWVANTNEGNKREEYPETSPLSPTPNPDVLPQFFFLPSMPESFVPRRSEHDFFNQGSTLLTRVVNLRPPVSPSILPAPTSLRGNPAFLLKMSEFIYRLYVGSDEVNVYMPLETREEVRFWNTIGVTRETPGGKVVGEMEQRNKVVMRLHMTVKRAMRDIAEGEGSIWMGRGREPDVFPKFTKKKFKK</sequence>